<dbReference type="Pfam" id="PF14111">
    <property type="entry name" value="DUF4283"/>
    <property type="match status" value="1"/>
</dbReference>
<name>A0AAN7IPM6_QUERU</name>
<evidence type="ECO:0000313" key="2">
    <source>
        <dbReference type="EMBL" id="KAK4581186.1"/>
    </source>
</evidence>
<organism evidence="2 3">
    <name type="scientific">Quercus rubra</name>
    <name type="common">Northern red oak</name>
    <name type="synonym">Quercus borealis</name>
    <dbReference type="NCBI Taxonomy" id="3512"/>
    <lineage>
        <taxon>Eukaryota</taxon>
        <taxon>Viridiplantae</taxon>
        <taxon>Streptophyta</taxon>
        <taxon>Embryophyta</taxon>
        <taxon>Tracheophyta</taxon>
        <taxon>Spermatophyta</taxon>
        <taxon>Magnoliopsida</taxon>
        <taxon>eudicotyledons</taxon>
        <taxon>Gunneridae</taxon>
        <taxon>Pentapetalae</taxon>
        <taxon>rosids</taxon>
        <taxon>fabids</taxon>
        <taxon>Fagales</taxon>
        <taxon>Fagaceae</taxon>
        <taxon>Quercus</taxon>
    </lineage>
</organism>
<feature type="domain" description="DUF4283" evidence="1">
    <location>
        <begin position="50"/>
        <end position="121"/>
    </location>
</feature>
<proteinExistence type="predicted"/>
<keyword evidence="3" id="KW-1185">Reference proteome</keyword>
<gene>
    <name evidence="2" type="ORF">RGQ29_024745</name>
</gene>
<evidence type="ECO:0000259" key="1">
    <source>
        <dbReference type="Pfam" id="PF14111"/>
    </source>
</evidence>
<accession>A0AAN7IPM6</accession>
<dbReference type="EMBL" id="JAXUIC010000007">
    <property type="protein sequence ID" value="KAK4581186.1"/>
    <property type="molecule type" value="Genomic_DNA"/>
</dbReference>
<sequence>MKYVILNCNVSRVDVEKDDLAQRWQKLSLSVEEGNKVDLSLKKKAGEHVLALKFLTHWNINIEAVAHTFWPLWRTRGNFEVNDVGNNKVLFDFKFEVDVEKVLMGELWTFDRHLVVLECYDSSTPGRAKKASIIGSLSSKLANLDFEEIIRDIDEFINAFTGNSNLNLDLDKMPEDNEERMQILRKWKVS</sequence>
<comment type="caution">
    <text evidence="2">The sequence shown here is derived from an EMBL/GenBank/DDBJ whole genome shotgun (WGS) entry which is preliminary data.</text>
</comment>
<dbReference type="AlphaFoldDB" id="A0AAN7IPM6"/>
<reference evidence="2 3" key="1">
    <citation type="journal article" date="2023" name="G3 (Bethesda)">
        <title>A haplotype-resolved chromosome-scale genome for Quercus rubra L. provides insights into the genetics of adaptive traits for red oak species.</title>
        <authorList>
            <person name="Kapoor B."/>
            <person name="Jenkins J."/>
            <person name="Schmutz J."/>
            <person name="Zhebentyayeva T."/>
            <person name="Kuelheim C."/>
            <person name="Coggeshall M."/>
            <person name="Heim C."/>
            <person name="Lasky J.R."/>
            <person name="Leites L."/>
            <person name="Islam-Faridi N."/>
            <person name="Romero-Severson J."/>
            <person name="DeLeo V.L."/>
            <person name="Lucas S.M."/>
            <person name="Lazic D."/>
            <person name="Gailing O."/>
            <person name="Carlson J."/>
            <person name="Staton M."/>
        </authorList>
    </citation>
    <scope>NUCLEOTIDE SEQUENCE [LARGE SCALE GENOMIC DNA]</scope>
    <source>
        <tissue evidence="2">Dormant leaf buds and twig bark tissues</tissue>
    </source>
</reference>
<dbReference type="InterPro" id="IPR025558">
    <property type="entry name" value="DUF4283"/>
</dbReference>
<protein>
    <recommendedName>
        <fullName evidence="1">DUF4283 domain-containing protein</fullName>
    </recommendedName>
</protein>
<dbReference type="Proteomes" id="UP001324115">
    <property type="component" value="Unassembled WGS sequence"/>
</dbReference>
<evidence type="ECO:0000313" key="3">
    <source>
        <dbReference type="Proteomes" id="UP001324115"/>
    </source>
</evidence>